<dbReference type="STRING" id="1223523.H340_19988"/>
<dbReference type="PATRIC" id="fig|1223523.3.peg.4072"/>
<comment type="caution">
    <text evidence="4">The sequence shown here is derived from an EMBL/GenBank/DDBJ whole genome shotgun (WGS) entry which is preliminary data.</text>
</comment>
<dbReference type="AlphaFoldDB" id="M3BGK4"/>
<evidence type="ECO:0000313" key="4">
    <source>
        <dbReference type="EMBL" id="EME98724.1"/>
    </source>
</evidence>
<dbReference type="EMBL" id="AORZ01000068">
    <property type="protein sequence ID" value="EME98724.1"/>
    <property type="molecule type" value="Genomic_DNA"/>
</dbReference>
<reference evidence="4 5" key="1">
    <citation type="journal article" date="2013" name="Genome Announc.">
        <title>Whole-Genome Shotgun Assembly and Analysis of the Genome of Streptomyces mobaraensis DSM 40847, a Strain for Industrial Production of Microbial Transglutaminase.</title>
        <authorList>
            <person name="Yang H."/>
            <person name="He T."/>
            <person name="Wu W."/>
            <person name="Zhu W."/>
            <person name="Lu B."/>
            <person name="Sun W."/>
        </authorList>
    </citation>
    <scope>NUCLEOTIDE SEQUENCE [LARGE SCALE GENOMIC DNA]</scope>
    <source>
        <strain evidence="4 5">DSM 40847</strain>
    </source>
</reference>
<dbReference type="SUPFAM" id="SSF53474">
    <property type="entry name" value="alpha/beta-Hydrolases"/>
    <property type="match status" value="1"/>
</dbReference>
<evidence type="ECO:0000313" key="5">
    <source>
        <dbReference type="Proteomes" id="UP000011740"/>
    </source>
</evidence>
<dbReference type="GO" id="GO:0016787">
    <property type="term" value="F:hydrolase activity"/>
    <property type="evidence" value="ECO:0007669"/>
    <property type="project" value="UniProtKB-KW"/>
</dbReference>
<dbReference type="GO" id="GO:0008610">
    <property type="term" value="P:lipid biosynthetic process"/>
    <property type="evidence" value="ECO:0007669"/>
    <property type="project" value="TreeGrafter"/>
</dbReference>
<evidence type="ECO:0000256" key="1">
    <source>
        <dbReference type="ARBA" id="ARBA00007169"/>
    </source>
</evidence>
<dbReference type="Proteomes" id="UP000011740">
    <property type="component" value="Unassembled WGS sequence"/>
</dbReference>
<dbReference type="InterPro" id="IPR012223">
    <property type="entry name" value="TEII"/>
</dbReference>
<dbReference type="RefSeq" id="WP_004948564.1">
    <property type="nucleotide sequence ID" value="NZ_AORZ01000068.1"/>
</dbReference>
<gene>
    <name evidence="4" type="ORF">H340_19988</name>
</gene>
<dbReference type="eggNOG" id="COG3208">
    <property type="taxonomic scope" value="Bacteria"/>
</dbReference>
<feature type="domain" description="Thioesterase TesA-like" evidence="3">
    <location>
        <begin position="32"/>
        <end position="253"/>
    </location>
</feature>
<dbReference type="PANTHER" id="PTHR11487:SF0">
    <property type="entry name" value="S-ACYL FATTY ACID SYNTHASE THIOESTERASE, MEDIUM CHAIN"/>
    <property type="match status" value="1"/>
</dbReference>
<protein>
    <submittedName>
        <fullName evidence="4">Thioesterase</fullName>
    </submittedName>
</protein>
<accession>M3BGK4</accession>
<sequence>MSESSRAVGGVREKSKWIQRFHPAPDAANRLVCFPYAGGSASYFHGVSAALSPALDVLAVQYPGRQDHRSVPPLRSVEELADRAAEELLPWCDRPVTLFGHSMGAMVAYEVARRLTDKGAAPLSVVVSGRRAPTTVRQEDVHLRDDDGIVAEMERLGGSDLRMFHDPELRALFLPVIRADYEAVETYRHRPGPPLPCPVLALLGDGDPMATVEETQAWAGCTSAAFTLRTFPGGHFYLNSRAPEVIGVIREHIASLTG</sequence>
<organism evidence="4 5">
    <name type="scientific">Streptomyces mobaraensis (strain ATCC 29032 / DSM 40847 / JCM 4168 / NBRC 13819 / NCIMB 11159 / IPCR 16-22)</name>
    <dbReference type="NCBI Taxonomy" id="1223523"/>
    <lineage>
        <taxon>Bacteria</taxon>
        <taxon>Bacillati</taxon>
        <taxon>Actinomycetota</taxon>
        <taxon>Actinomycetes</taxon>
        <taxon>Kitasatosporales</taxon>
        <taxon>Streptomycetaceae</taxon>
        <taxon>Streptomyces</taxon>
    </lineage>
</organism>
<evidence type="ECO:0000256" key="2">
    <source>
        <dbReference type="ARBA" id="ARBA00022801"/>
    </source>
</evidence>
<dbReference type="InterPro" id="IPR029058">
    <property type="entry name" value="AB_hydrolase_fold"/>
</dbReference>
<dbReference type="PANTHER" id="PTHR11487">
    <property type="entry name" value="THIOESTERASE"/>
    <property type="match status" value="1"/>
</dbReference>
<evidence type="ECO:0000259" key="3">
    <source>
        <dbReference type="SMART" id="SM00824"/>
    </source>
</evidence>
<dbReference type="SMART" id="SM00824">
    <property type="entry name" value="PKS_TE"/>
    <property type="match status" value="1"/>
</dbReference>
<dbReference type="InterPro" id="IPR001031">
    <property type="entry name" value="Thioesterase"/>
</dbReference>
<proteinExistence type="inferred from homology"/>
<dbReference type="Pfam" id="PF00975">
    <property type="entry name" value="Thioesterase"/>
    <property type="match status" value="1"/>
</dbReference>
<comment type="similarity">
    <text evidence="1">Belongs to the thioesterase family.</text>
</comment>
<name>M3BGK4_STRM1</name>
<dbReference type="InterPro" id="IPR020802">
    <property type="entry name" value="TesA-like"/>
</dbReference>
<dbReference type="Gene3D" id="3.40.50.1820">
    <property type="entry name" value="alpha/beta hydrolase"/>
    <property type="match status" value="1"/>
</dbReference>
<keyword evidence="2" id="KW-0378">Hydrolase</keyword>